<evidence type="ECO:0000256" key="5">
    <source>
        <dbReference type="ARBA" id="ARBA00023002"/>
    </source>
</evidence>
<gene>
    <name evidence="7" type="ORF">CVIRNUC_011061</name>
</gene>
<evidence type="ECO:0000256" key="3">
    <source>
        <dbReference type="ARBA" id="ARBA00022723"/>
    </source>
</evidence>
<proteinExistence type="inferred from homology"/>
<evidence type="ECO:0000256" key="1">
    <source>
        <dbReference type="ARBA" id="ARBA00001947"/>
    </source>
</evidence>
<dbReference type="GO" id="GO:0016491">
    <property type="term" value="F:oxidoreductase activity"/>
    <property type="evidence" value="ECO:0007669"/>
    <property type="project" value="UniProtKB-KW"/>
</dbReference>
<sequence>MLALTFSEKEGLRLKRNHAKPVPGHEEALVKVFRAGICSTDLEILKGYVPGYDQVLGHEFVGVVEECPSQPSLEGQRVVGEINCRCHGAKPHADPIFERNHSPGRTVLGIIGKDVGHLVHIS</sequence>
<dbReference type="InterPro" id="IPR011032">
    <property type="entry name" value="GroES-like_sf"/>
</dbReference>
<dbReference type="EMBL" id="CAUYUE010000018">
    <property type="protein sequence ID" value="CAK0787839.1"/>
    <property type="molecule type" value="Genomic_DNA"/>
</dbReference>
<organism evidence="7 8">
    <name type="scientific">Coccomyxa viridis</name>
    <dbReference type="NCBI Taxonomy" id="1274662"/>
    <lineage>
        <taxon>Eukaryota</taxon>
        <taxon>Viridiplantae</taxon>
        <taxon>Chlorophyta</taxon>
        <taxon>core chlorophytes</taxon>
        <taxon>Trebouxiophyceae</taxon>
        <taxon>Trebouxiophyceae incertae sedis</taxon>
        <taxon>Coccomyxaceae</taxon>
        <taxon>Coccomyxa</taxon>
    </lineage>
</organism>
<dbReference type="AlphaFoldDB" id="A0AAV1IL46"/>
<comment type="caution">
    <text evidence="7">The sequence shown here is derived from an EMBL/GenBank/DDBJ whole genome shotgun (WGS) entry which is preliminary data.</text>
</comment>
<evidence type="ECO:0000259" key="6">
    <source>
        <dbReference type="Pfam" id="PF08240"/>
    </source>
</evidence>
<evidence type="ECO:0000256" key="4">
    <source>
        <dbReference type="ARBA" id="ARBA00022833"/>
    </source>
</evidence>
<keyword evidence="4" id="KW-0862">Zinc</keyword>
<dbReference type="PANTHER" id="PTHR43350">
    <property type="entry name" value="NAD-DEPENDENT ALCOHOL DEHYDROGENASE"/>
    <property type="match status" value="1"/>
</dbReference>
<evidence type="ECO:0000313" key="7">
    <source>
        <dbReference type="EMBL" id="CAK0787839.1"/>
    </source>
</evidence>
<accession>A0AAV1IL46</accession>
<dbReference type="Proteomes" id="UP001314263">
    <property type="component" value="Unassembled WGS sequence"/>
</dbReference>
<evidence type="ECO:0000256" key="2">
    <source>
        <dbReference type="ARBA" id="ARBA00008072"/>
    </source>
</evidence>
<evidence type="ECO:0000313" key="8">
    <source>
        <dbReference type="Proteomes" id="UP001314263"/>
    </source>
</evidence>
<feature type="domain" description="Alcohol dehydrogenase-like N-terminal" evidence="6">
    <location>
        <begin position="25"/>
        <end position="90"/>
    </location>
</feature>
<name>A0AAV1IL46_9CHLO</name>
<comment type="cofactor">
    <cofactor evidence="1">
        <name>Zn(2+)</name>
        <dbReference type="ChEBI" id="CHEBI:29105"/>
    </cofactor>
</comment>
<dbReference type="InterPro" id="IPR013154">
    <property type="entry name" value="ADH-like_N"/>
</dbReference>
<protein>
    <recommendedName>
        <fullName evidence="6">Alcohol dehydrogenase-like N-terminal domain-containing protein</fullName>
    </recommendedName>
</protein>
<keyword evidence="5" id="KW-0560">Oxidoreductase</keyword>
<dbReference type="GO" id="GO:0046872">
    <property type="term" value="F:metal ion binding"/>
    <property type="evidence" value="ECO:0007669"/>
    <property type="project" value="UniProtKB-KW"/>
</dbReference>
<comment type="similarity">
    <text evidence="2">Belongs to the zinc-containing alcohol dehydrogenase family.</text>
</comment>
<keyword evidence="8" id="KW-1185">Reference proteome</keyword>
<dbReference type="Gene3D" id="3.90.180.10">
    <property type="entry name" value="Medium-chain alcohol dehydrogenases, catalytic domain"/>
    <property type="match status" value="1"/>
</dbReference>
<dbReference type="PANTHER" id="PTHR43350:SF2">
    <property type="entry name" value="GROES-LIKE ZINC-BINDING ALCOHOL DEHYDROGENASE FAMILY PROTEIN"/>
    <property type="match status" value="1"/>
</dbReference>
<dbReference type="SUPFAM" id="SSF50129">
    <property type="entry name" value="GroES-like"/>
    <property type="match status" value="1"/>
</dbReference>
<keyword evidence="3" id="KW-0479">Metal-binding</keyword>
<reference evidence="7 8" key="1">
    <citation type="submission" date="2023-10" db="EMBL/GenBank/DDBJ databases">
        <authorList>
            <person name="Maclean D."/>
            <person name="Macfadyen A."/>
        </authorList>
    </citation>
    <scope>NUCLEOTIDE SEQUENCE [LARGE SCALE GENOMIC DNA]</scope>
</reference>
<dbReference type="Pfam" id="PF08240">
    <property type="entry name" value="ADH_N"/>
    <property type="match status" value="1"/>
</dbReference>